<dbReference type="STRING" id="280332.CQ12_27275"/>
<dbReference type="SUPFAM" id="SSF56176">
    <property type="entry name" value="FAD-binding/transporter-associated domain-like"/>
    <property type="match status" value="1"/>
</dbReference>
<dbReference type="PROSITE" id="PS51387">
    <property type="entry name" value="FAD_PCMH"/>
    <property type="match status" value="1"/>
</dbReference>
<dbReference type="SMART" id="SM01092">
    <property type="entry name" value="CO_deh_flav_C"/>
    <property type="match status" value="1"/>
</dbReference>
<dbReference type="InterPro" id="IPR016169">
    <property type="entry name" value="FAD-bd_PCMH_sub2"/>
</dbReference>
<dbReference type="Gene3D" id="3.30.390.50">
    <property type="entry name" value="CO dehydrogenase flavoprotein, C-terminal domain"/>
    <property type="match status" value="1"/>
</dbReference>
<dbReference type="Pfam" id="PF00941">
    <property type="entry name" value="FAD_binding_5"/>
    <property type="match status" value="1"/>
</dbReference>
<organism evidence="5 6">
    <name type="scientific">Bradyrhizobium jicamae</name>
    <dbReference type="NCBI Taxonomy" id="280332"/>
    <lineage>
        <taxon>Bacteria</taxon>
        <taxon>Pseudomonadati</taxon>
        <taxon>Pseudomonadota</taxon>
        <taxon>Alphaproteobacteria</taxon>
        <taxon>Hyphomicrobiales</taxon>
        <taxon>Nitrobacteraceae</taxon>
        <taxon>Bradyrhizobium</taxon>
    </lineage>
</organism>
<dbReference type="InterPro" id="IPR051312">
    <property type="entry name" value="Diverse_Substr_Oxidored"/>
</dbReference>
<evidence type="ECO:0000259" key="4">
    <source>
        <dbReference type="PROSITE" id="PS51387"/>
    </source>
</evidence>
<feature type="domain" description="FAD-binding PCMH-type" evidence="4">
    <location>
        <begin position="1"/>
        <end position="176"/>
    </location>
</feature>
<dbReference type="GO" id="GO:0071949">
    <property type="term" value="F:FAD binding"/>
    <property type="evidence" value="ECO:0007669"/>
    <property type="project" value="InterPro"/>
</dbReference>
<dbReference type="Proteomes" id="UP000050863">
    <property type="component" value="Unassembled WGS sequence"/>
</dbReference>
<dbReference type="InterPro" id="IPR036318">
    <property type="entry name" value="FAD-bd_PCMH-like_sf"/>
</dbReference>
<evidence type="ECO:0000313" key="5">
    <source>
        <dbReference type="EMBL" id="KRR01943.1"/>
    </source>
</evidence>
<dbReference type="PANTHER" id="PTHR42659">
    <property type="entry name" value="XANTHINE DEHYDROGENASE SUBUNIT C-RELATED"/>
    <property type="match status" value="1"/>
</dbReference>
<evidence type="ECO:0000256" key="3">
    <source>
        <dbReference type="ARBA" id="ARBA00023002"/>
    </source>
</evidence>
<dbReference type="InterPro" id="IPR036683">
    <property type="entry name" value="CO_DH_flav_C_dom_sf"/>
</dbReference>
<dbReference type="InterPro" id="IPR016167">
    <property type="entry name" value="FAD-bd_PCMH_sub1"/>
</dbReference>
<dbReference type="GO" id="GO:0016491">
    <property type="term" value="F:oxidoreductase activity"/>
    <property type="evidence" value="ECO:0007669"/>
    <property type="project" value="UniProtKB-KW"/>
</dbReference>
<name>A0A0R3L2C3_9BRAD</name>
<dbReference type="Gene3D" id="3.30.465.10">
    <property type="match status" value="1"/>
</dbReference>
<keyword evidence="3" id="KW-0560">Oxidoreductase</keyword>
<comment type="caution">
    <text evidence="5">The sequence shown here is derived from an EMBL/GenBank/DDBJ whole genome shotgun (WGS) entry which is preliminary data.</text>
</comment>
<keyword evidence="2" id="KW-0274">FAD</keyword>
<sequence>MTELRYLAPDTLDEAVGAFAKAGSAARILAGGTDLLVQMRSGVLKPGVIVDIKKIPEMTAIEAIADGGFRIGAAVSGMALAEHGKFGKAWPGVLEAVNLIGSKQVQGRASAGGNLCNGSPAGDSVPAMVAAGAVVTVQGPNGRREMKVEDVPAGPGRTNLKPGEILVSFTLPPRPPGSSDAYLRMIPRTEMDIAVVGVGVSLTIKDGTVTSARVGLGAVAPTVLLVEDAAKALIGSKLDDAALAKAAAACSAACRPIDDKRGTIAYRTKVAGVLLKRTAAIAAQRAQGK</sequence>
<gene>
    <name evidence="5" type="ORF">CQ12_27275</name>
</gene>
<keyword evidence="6" id="KW-1185">Reference proteome</keyword>
<dbReference type="RefSeq" id="WP_057838346.1">
    <property type="nucleotide sequence ID" value="NZ_LLXZ01000161.1"/>
</dbReference>
<keyword evidence="1" id="KW-0285">Flavoprotein</keyword>
<evidence type="ECO:0000256" key="1">
    <source>
        <dbReference type="ARBA" id="ARBA00022630"/>
    </source>
</evidence>
<reference evidence="5 6" key="1">
    <citation type="submission" date="2014-03" db="EMBL/GenBank/DDBJ databases">
        <title>Bradyrhizobium valentinum sp. nov., isolated from effective nodules of Lupinus mariae-josephae, a lupine endemic of basic-lime soils in Eastern Spain.</title>
        <authorList>
            <person name="Duran D."/>
            <person name="Rey L."/>
            <person name="Navarro A."/>
            <person name="Busquets A."/>
            <person name="Imperial J."/>
            <person name="Ruiz-Argueso T."/>
        </authorList>
    </citation>
    <scope>NUCLEOTIDE SEQUENCE [LARGE SCALE GENOMIC DNA]</scope>
    <source>
        <strain evidence="5 6">PAC68</strain>
    </source>
</reference>
<protein>
    <submittedName>
        <fullName evidence="5">Oxidoreductase</fullName>
    </submittedName>
</protein>
<dbReference type="Gene3D" id="3.30.43.10">
    <property type="entry name" value="Uridine Diphospho-n-acetylenolpyruvylglucosamine Reductase, domain 2"/>
    <property type="match status" value="1"/>
</dbReference>
<dbReference type="InterPro" id="IPR016166">
    <property type="entry name" value="FAD-bd_PCMH"/>
</dbReference>
<dbReference type="SUPFAM" id="SSF55447">
    <property type="entry name" value="CO dehydrogenase flavoprotein C-terminal domain-like"/>
    <property type="match status" value="1"/>
</dbReference>
<dbReference type="PANTHER" id="PTHR42659:SF2">
    <property type="entry name" value="XANTHINE DEHYDROGENASE SUBUNIT C-RELATED"/>
    <property type="match status" value="1"/>
</dbReference>
<accession>A0A0R3L2C3</accession>
<evidence type="ECO:0000313" key="6">
    <source>
        <dbReference type="Proteomes" id="UP000050863"/>
    </source>
</evidence>
<proteinExistence type="predicted"/>
<evidence type="ECO:0000256" key="2">
    <source>
        <dbReference type="ARBA" id="ARBA00022827"/>
    </source>
</evidence>
<dbReference type="OrthoDB" id="9814706at2"/>
<dbReference type="InterPro" id="IPR005107">
    <property type="entry name" value="CO_DH_flav_C"/>
</dbReference>
<dbReference type="AlphaFoldDB" id="A0A0R3L2C3"/>
<dbReference type="InterPro" id="IPR002346">
    <property type="entry name" value="Mopterin_DH_FAD-bd"/>
</dbReference>
<dbReference type="EMBL" id="LLXZ01000161">
    <property type="protein sequence ID" value="KRR01943.1"/>
    <property type="molecule type" value="Genomic_DNA"/>
</dbReference>
<dbReference type="Pfam" id="PF03450">
    <property type="entry name" value="CO_deh_flav_C"/>
    <property type="match status" value="1"/>
</dbReference>